<name>A0A9P8P8C2_9ASCO</name>
<sequence length="163" mass="18538">MFGLLQKHTATPRAALRLVSSPLGFTRFQSTTEAIFNAVKGDSKSQSKLQDLKIQTSQNTGSLLIKATVDEQHPKDIAQQLKRTGPIAGRTVNVVNYDLNAAFKRLRQLVNSNNIRGEKMAQRFYKKPGKILEEKRIRRKKRIFNEGVRRLMGVVNEAKRRGY</sequence>
<accession>A0A9P8P8C2</accession>
<evidence type="ECO:0000313" key="5">
    <source>
        <dbReference type="Proteomes" id="UP000769528"/>
    </source>
</evidence>
<reference evidence="4" key="1">
    <citation type="journal article" date="2021" name="Open Biol.">
        <title>Shared evolutionary footprints suggest mitochondrial oxidative damage underlies multiple complex I losses in fungi.</title>
        <authorList>
            <person name="Schikora-Tamarit M.A."/>
            <person name="Marcet-Houben M."/>
            <person name="Nosek J."/>
            <person name="Gabaldon T."/>
        </authorList>
    </citation>
    <scope>NUCLEOTIDE SEQUENCE</scope>
    <source>
        <strain evidence="4">CBS6341</strain>
    </source>
</reference>
<dbReference type="OrthoDB" id="2501249at2759"/>
<dbReference type="InterPro" id="IPR001911">
    <property type="entry name" value="Ribosomal_bS21"/>
</dbReference>
<proteinExistence type="inferred from homology"/>
<evidence type="ECO:0000256" key="3">
    <source>
        <dbReference type="ARBA" id="ARBA00023274"/>
    </source>
</evidence>
<gene>
    <name evidence="4" type="ORF">WICMUC_005504</name>
</gene>
<dbReference type="GO" id="GO:0003735">
    <property type="term" value="F:structural constituent of ribosome"/>
    <property type="evidence" value="ECO:0007669"/>
    <property type="project" value="InterPro"/>
</dbReference>
<dbReference type="PANTHER" id="PTHR41237:SF1">
    <property type="entry name" value="SMALL RIBOSOMAL SUBUNIT PROTEIN BS21M"/>
    <property type="match status" value="1"/>
</dbReference>
<dbReference type="EMBL" id="JAEUBF010001406">
    <property type="protein sequence ID" value="KAH3666687.1"/>
    <property type="molecule type" value="Genomic_DNA"/>
</dbReference>
<dbReference type="GO" id="GO:0005763">
    <property type="term" value="C:mitochondrial small ribosomal subunit"/>
    <property type="evidence" value="ECO:0007669"/>
    <property type="project" value="TreeGrafter"/>
</dbReference>
<evidence type="ECO:0000313" key="4">
    <source>
        <dbReference type="EMBL" id="KAH3666687.1"/>
    </source>
</evidence>
<keyword evidence="3" id="KW-0687">Ribonucleoprotein</keyword>
<evidence type="ECO:0008006" key="6">
    <source>
        <dbReference type="Google" id="ProtNLM"/>
    </source>
</evidence>
<reference evidence="4" key="2">
    <citation type="submission" date="2021-01" db="EMBL/GenBank/DDBJ databases">
        <authorList>
            <person name="Schikora-Tamarit M.A."/>
        </authorList>
    </citation>
    <scope>NUCLEOTIDE SEQUENCE</scope>
    <source>
        <strain evidence="4">CBS6341</strain>
    </source>
</reference>
<evidence type="ECO:0000256" key="1">
    <source>
        <dbReference type="ARBA" id="ARBA00006640"/>
    </source>
</evidence>
<dbReference type="PANTHER" id="PTHR41237">
    <property type="entry name" value="37S RIBOSOMAL PROTEIN MRP21, MITOCHONDRIAL"/>
    <property type="match status" value="1"/>
</dbReference>
<dbReference type="AlphaFoldDB" id="A0A9P8P8C2"/>
<keyword evidence="2" id="KW-0689">Ribosomal protein</keyword>
<organism evidence="4 5">
    <name type="scientific">Wickerhamomyces mucosus</name>
    <dbReference type="NCBI Taxonomy" id="1378264"/>
    <lineage>
        <taxon>Eukaryota</taxon>
        <taxon>Fungi</taxon>
        <taxon>Dikarya</taxon>
        <taxon>Ascomycota</taxon>
        <taxon>Saccharomycotina</taxon>
        <taxon>Saccharomycetes</taxon>
        <taxon>Phaffomycetales</taxon>
        <taxon>Wickerhamomycetaceae</taxon>
        <taxon>Wickerhamomyces</taxon>
    </lineage>
</organism>
<dbReference type="InterPro" id="IPR052837">
    <property type="entry name" value="Mitoribosomal_bS21"/>
</dbReference>
<comment type="caution">
    <text evidence="4">The sequence shown here is derived from an EMBL/GenBank/DDBJ whole genome shotgun (WGS) entry which is preliminary data.</text>
</comment>
<dbReference type="Proteomes" id="UP000769528">
    <property type="component" value="Unassembled WGS sequence"/>
</dbReference>
<protein>
    <recommendedName>
        <fullName evidence="6">Ribosomal protein S21</fullName>
    </recommendedName>
</protein>
<dbReference type="GO" id="GO:0070124">
    <property type="term" value="P:mitochondrial translational initiation"/>
    <property type="evidence" value="ECO:0007669"/>
    <property type="project" value="TreeGrafter"/>
</dbReference>
<evidence type="ECO:0000256" key="2">
    <source>
        <dbReference type="ARBA" id="ARBA00022980"/>
    </source>
</evidence>
<dbReference type="Pfam" id="PF01165">
    <property type="entry name" value="Ribosomal_S21"/>
    <property type="match status" value="1"/>
</dbReference>
<keyword evidence="5" id="KW-1185">Reference proteome</keyword>
<comment type="similarity">
    <text evidence="1">Belongs to the bacterial ribosomal protein bS21 family.</text>
</comment>